<evidence type="ECO:0000313" key="2">
    <source>
        <dbReference type="Proteomes" id="UP001218881"/>
    </source>
</evidence>
<reference evidence="1" key="1">
    <citation type="submission" date="2023-02" db="EMBL/GenBank/DDBJ databases">
        <authorList>
            <person name="Rihtman B."/>
        </authorList>
    </citation>
    <scope>NUCLEOTIDE SEQUENCE</scope>
</reference>
<accession>A0AAF0JHZ9</accession>
<name>A0AAF0JHZ9_9CAUD</name>
<evidence type="ECO:0000313" key="1">
    <source>
        <dbReference type="EMBL" id="WFG40884.1"/>
    </source>
</evidence>
<proteinExistence type="predicted"/>
<dbReference type="Proteomes" id="UP001218881">
    <property type="component" value="Segment"/>
</dbReference>
<dbReference type="EMBL" id="OQ376857">
    <property type="protein sequence ID" value="WFG40884.1"/>
    <property type="molecule type" value="Genomic_DNA"/>
</dbReference>
<organism evidence="1 2">
    <name type="scientific">Paracoccus phage ParKuw1</name>
    <dbReference type="NCBI Taxonomy" id="3032415"/>
    <lineage>
        <taxon>Viruses</taxon>
        <taxon>Duplodnaviria</taxon>
        <taxon>Heunggongvirae</taxon>
        <taxon>Uroviricota</taxon>
        <taxon>Caudoviricetes</taxon>
        <taxon>Autographivirales</taxon>
        <taxon>Autographivirales incertae sedis</taxon>
        <taxon>Kuwvirus</taxon>
        <taxon>Kuwvirus ParKuw1</taxon>
    </lineage>
</organism>
<sequence>MSELTSITGKALIDRNVMIQLLAALEPKELDEKSTQYHIGYERAKADLLGILAKTLGPDYAVSPSVRLIRELRRDKGA</sequence>
<protein>
    <submittedName>
        <fullName evidence="1">Uncharacterized protein</fullName>
    </submittedName>
</protein>
<gene>
    <name evidence="1" type="ORF">ParaKuw1_00051</name>
</gene>
<keyword evidence="2" id="KW-1185">Reference proteome</keyword>